<reference evidence="3 4" key="1">
    <citation type="submission" date="2019-07" db="EMBL/GenBank/DDBJ databases">
        <title>Rhodotorula toruloides NBRC10032 genome sequencing.</title>
        <authorList>
            <person name="Shida Y."/>
            <person name="Takaku H."/>
            <person name="Ogasawara W."/>
            <person name="Mori K."/>
        </authorList>
    </citation>
    <scope>NUCLEOTIDE SEQUENCE [LARGE SCALE GENOMIC DNA]</scope>
    <source>
        <strain evidence="3 4">NBRC10032</strain>
    </source>
</reference>
<proteinExistence type="predicted"/>
<keyword evidence="2" id="KW-0812">Transmembrane</keyword>
<evidence type="ECO:0000313" key="3">
    <source>
        <dbReference type="EMBL" id="GEM10872.1"/>
    </source>
</evidence>
<evidence type="ECO:0000313" key="4">
    <source>
        <dbReference type="Proteomes" id="UP000321518"/>
    </source>
</evidence>
<feature type="transmembrane region" description="Helical" evidence="2">
    <location>
        <begin position="125"/>
        <end position="145"/>
    </location>
</feature>
<feature type="region of interest" description="Disordered" evidence="1">
    <location>
        <begin position="1"/>
        <end position="35"/>
    </location>
</feature>
<dbReference type="OrthoDB" id="202672at2759"/>
<evidence type="ECO:0000256" key="1">
    <source>
        <dbReference type="SAM" id="MobiDB-lite"/>
    </source>
</evidence>
<comment type="caution">
    <text evidence="3">The sequence shown here is derived from an EMBL/GenBank/DDBJ whole genome shotgun (WGS) entry which is preliminary data.</text>
</comment>
<dbReference type="EMBL" id="BJWK01000012">
    <property type="protein sequence ID" value="GEM10872.1"/>
    <property type="molecule type" value="Genomic_DNA"/>
</dbReference>
<evidence type="ECO:0000256" key="2">
    <source>
        <dbReference type="SAM" id="Phobius"/>
    </source>
</evidence>
<keyword evidence="2" id="KW-0472">Membrane</keyword>
<sequence length="167" mass="18593">MTTATYPAAYAMPHTPSPARSIFPRPPRSSPSSHSINTLLTPNAPEHTLLARHIRAPNPWHPTPIPPGAQMLISQPSPVAHSKPGHPQTKVWTKPPNKVGQVERWRLWWGSGVTPTAMLEWWEVLLVNTVILITLSLLYFALASLPPHLSIIARRARYYLSGSEELL</sequence>
<feature type="compositionally biased region" description="Low complexity" evidence="1">
    <location>
        <begin position="1"/>
        <end position="23"/>
    </location>
</feature>
<dbReference type="AlphaFoldDB" id="A0A511KKG5"/>
<gene>
    <name evidence="3" type="ORF">Rt10032_c12g4889</name>
</gene>
<organism evidence="3 4">
    <name type="scientific">Rhodotorula toruloides</name>
    <name type="common">Yeast</name>
    <name type="synonym">Rhodosporidium toruloides</name>
    <dbReference type="NCBI Taxonomy" id="5286"/>
    <lineage>
        <taxon>Eukaryota</taxon>
        <taxon>Fungi</taxon>
        <taxon>Dikarya</taxon>
        <taxon>Basidiomycota</taxon>
        <taxon>Pucciniomycotina</taxon>
        <taxon>Microbotryomycetes</taxon>
        <taxon>Sporidiobolales</taxon>
        <taxon>Sporidiobolaceae</taxon>
        <taxon>Rhodotorula</taxon>
    </lineage>
</organism>
<dbReference type="Proteomes" id="UP000321518">
    <property type="component" value="Unassembled WGS sequence"/>
</dbReference>
<name>A0A511KKG5_RHOTO</name>
<accession>A0A511KKG5</accession>
<keyword evidence="2" id="KW-1133">Transmembrane helix</keyword>
<protein>
    <submittedName>
        <fullName evidence="3">Uncharacterized protein</fullName>
    </submittedName>
</protein>